<keyword evidence="3" id="KW-0472">Membrane</keyword>
<dbReference type="Gene3D" id="2.120.10.30">
    <property type="entry name" value="TolB, C-terminal domain"/>
    <property type="match status" value="1"/>
</dbReference>
<dbReference type="NCBIfam" id="TIGR04183">
    <property type="entry name" value="Por_Secre_tail"/>
    <property type="match status" value="1"/>
</dbReference>
<dbReference type="RefSeq" id="WP_208155156.1">
    <property type="nucleotide sequence ID" value="NZ_JAGEVF010000012.1"/>
</dbReference>
<dbReference type="EMBL" id="JAGEVF010000012">
    <property type="protein sequence ID" value="MBO3117803.1"/>
    <property type="molecule type" value="Genomic_DNA"/>
</dbReference>
<keyword evidence="7" id="KW-1185">Reference proteome</keyword>
<dbReference type="PANTHER" id="PTHR19328:SF13">
    <property type="entry name" value="HIPL1 PROTEIN"/>
    <property type="match status" value="1"/>
</dbReference>
<evidence type="ECO:0000313" key="6">
    <source>
        <dbReference type="EMBL" id="MBO3117803.1"/>
    </source>
</evidence>
<keyword evidence="3" id="KW-0812">Transmembrane</keyword>
<dbReference type="Pfam" id="PF18962">
    <property type="entry name" value="Por_Secre_tail"/>
    <property type="match status" value="1"/>
</dbReference>
<keyword evidence="1" id="KW-0732">Signal</keyword>
<reference evidence="6 7" key="1">
    <citation type="submission" date="2021-03" db="EMBL/GenBank/DDBJ databases">
        <title>Winogradskyella sp. nov., isolated from costal sediment.</title>
        <authorList>
            <person name="Gao C."/>
        </authorList>
    </citation>
    <scope>NUCLEOTIDE SEQUENCE [LARGE SCALE GENOMIC DNA]</scope>
    <source>
        <strain evidence="6 7">DF17</strain>
    </source>
</reference>
<sequence length="1646" mass="181264">MKIVISKKPIGSFYTFLKPKSKKIRVSIIVLASLVLFSAIPYFVGPGLLTAKAIDPYANTVFPADPNFGEPYRIAFPNLFFTTPITFNTVPNQNRIVVGQLNGEIFWFENNETTTAKNSLLDLSAEVGIVSDGGFLGLTIHPNFNAGTNPKNFFYVYYATKNAQGQDLPGFGQYTGQSCDWGLNEHQGNFLILERFEVDPTNLTFINGSRTILLKNRLYGTTHYGGGLGFGDDGFLYLTTGDMAAWQTSQDISSNLKGGVLRLDVDKDPSKSHPPTRKKPGDAGEFDEITGLEYWIPNDNPFLSPDGSNFEEYYSIGLRNPFRMTKDSATGTFYIGDVGLNTHEEVNVLQSGSNYGWPEFEGLIPGPRCYGGNLYDGMPHTEPLVAFAPNEFNSITGGYVYRGDDIPELKGKYLCSDYGDGEEIFSVDIETGEYEQIGTFQPQDIIAFGEDYDKELFLLRLNLNYNTYSFEPTNLYKLIQNQVDYSAVPQTLSETGVFSNMSSLEVNDGFIPYELYESFWSDGALKRRWIAIPNDGTHDSAGERIDYSEDGDWDFPPGTVIVKHFDLQIDDDDPSITRKIETRFSIVDQNGEMYFLTYNWNEDQTDAVLQTSALIEPVEIATINDDTRIQEWYFPSNSDCLTCHNSANKGGLGLRSRYLNTDYTYDETGLTGNQLVTLSHLGIIQENITDADTPNILSNKALGDPNATLDEKARSYFDLNCAYCHRSDNNNRANFDLRLFKSISETGLLTAGILSPLGIATDEEIVYQGDASKSILFHRMESVDPAIMMPPLAKSIVDQPAVDLIEDWINQLDVCLITDITLGVQSNCEPLTNTYTQELTVSYTRPPASGTLVVNGEAFEITGSPQTITLSNLDPDGTSVDLNAYFSNNTECIYTADSFFTAPVSCGLTGTPNNLPDDMINLGLTTDAALSGSVTQSNGRGNPIDILYDPVIDNYAVVTTFNEYGVPSGFNLGTISIDEAFFWKVKWDEPKYVNYITFGGVYSNQPQPNSMWRISYFKDAIWITLDEGQGGWIDAGIFEWGGPDQIPIIAEEIMVQVYSDGSNDVRKIHLRGRGGLSSYPVDDTATTPKATLIQYVPLDNSCGLNIANDAYLYCNESWKNGDEPTNTTETKDVYVGNGTYIIAEDEAIEVNNLEVSVGAKVIIEQGGSIKVHGNLVNNGVVELLSTSTKFSSLIVDGSSAGTINYKRHINAFNSNDLVSSPLVGNTFGNLAITNPNIFENPNDTNQKLFGPFNEVSGEYETYSMSTDLNEPIVMGKGYRTARDASEDVINGTTFTFTGLVETADVIMPITTSESSLDGWNLIGNPYASYISFDDFFTLNENELENSASRAVYGYNGSSSGSKWEILNALSTERLIAPGQGFFVKSKPGGASITFTPSMRRTGNVDDFVLGRNSQSAHFGYLRLEANAQTQTFNTEFFFNSNASSGLDPGYDASLFGGSAPPYSIYSHLVENDTGMPFAIQALGANDMNSITIPLGLNASQGQTITISIAQSDLPQSVNVYLEDMDYNTLTLLNNNDYSFTAADDLSGQGRFYLRFESSALNLSDNPFDKLAIIANNENQTIDIIGELMSKTDANLYDLHGRLVKIHSLNINNTISSIDVSSLSPGIYIVELIGYSQEKLIKKVIIQ</sequence>
<dbReference type="InterPro" id="IPR026444">
    <property type="entry name" value="Secre_tail"/>
</dbReference>
<feature type="domain" description="Glucose/Sorbosone dehydrogenase" evidence="4">
    <location>
        <begin position="296"/>
        <end position="429"/>
    </location>
</feature>
<comment type="caution">
    <text evidence="6">The sequence shown here is derived from an EMBL/GenBank/DDBJ whole genome shotgun (WGS) entry which is preliminary data.</text>
</comment>
<gene>
    <name evidence="6" type="ORF">J4050_13685</name>
</gene>
<evidence type="ECO:0000259" key="4">
    <source>
        <dbReference type="Pfam" id="PF07995"/>
    </source>
</evidence>
<dbReference type="InterPro" id="IPR011041">
    <property type="entry name" value="Quinoprot_gluc/sorb_DH_b-prop"/>
</dbReference>
<evidence type="ECO:0000256" key="2">
    <source>
        <dbReference type="SAM" id="MobiDB-lite"/>
    </source>
</evidence>
<evidence type="ECO:0000313" key="7">
    <source>
        <dbReference type="Proteomes" id="UP000676776"/>
    </source>
</evidence>
<feature type="domain" description="Glucose/Sorbosone dehydrogenase" evidence="4">
    <location>
        <begin position="82"/>
        <end position="277"/>
    </location>
</feature>
<dbReference type="InterPro" id="IPR011042">
    <property type="entry name" value="6-blade_b-propeller_TolB-like"/>
</dbReference>
<feature type="domain" description="Secretion system C-terminal sorting" evidence="5">
    <location>
        <begin position="1581"/>
        <end position="1645"/>
    </location>
</feature>
<name>A0ABS3T4Y1_9FLAO</name>
<dbReference type="Proteomes" id="UP000676776">
    <property type="component" value="Unassembled WGS sequence"/>
</dbReference>
<dbReference type="InterPro" id="IPR012938">
    <property type="entry name" value="Glc/Sorbosone_DH"/>
</dbReference>
<accession>A0ABS3T4Y1</accession>
<dbReference type="SUPFAM" id="SSF50952">
    <property type="entry name" value="Soluble quinoprotein glucose dehydrogenase"/>
    <property type="match status" value="1"/>
</dbReference>
<evidence type="ECO:0000259" key="5">
    <source>
        <dbReference type="Pfam" id="PF18962"/>
    </source>
</evidence>
<feature type="region of interest" description="Disordered" evidence="2">
    <location>
        <begin position="263"/>
        <end position="285"/>
    </location>
</feature>
<protein>
    <submittedName>
        <fullName evidence="6">PQQ-dependent sugar dehydrogenase</fullName>
    </submittedName>
</protein>
<evidence type="ECO:0000256" key="3">
    <source>
        <dbReference type="SAM" id="Phobius"/>
    </source>
</evidence>
<keyword evidence="3" id="KW-1133">Transmembrane helix</keyword>
<dbReference type="Pfam" id="PF07995">
    <property type="entry name" value="GSDH"/>
    <property type="match status" value="2"/>
</dbReference>
<dbReference type="PANTHER" id="PTHR19328">
    <property type="entry name" value="HEDGEHOG-INTERACTING PROTEIN"/>
    <property type="match status" value="1"/>
</dbReference>
<feature type="transmembrane region" description="Helical" evidence="3">
    <location>
        <begin position="26"/>
        <end position="44"/>
    </location>
</feature>
<organism evidence="6 7">
    <name type="scientific">Winogradskyella pelagia</name>
    <dbReference type="NCBI Taxonomy" id="2819984"/>
    <lineage>
        <taxon>Bacteria</taxon>
        <taxon>Pseudomonadati</taxon>
        <taxon>Bacteroidota</taxon>
        <taxon>Flavobacteriia</taxon>
        <taxon>Flavobacteriales</taxon>
        <taxon>Flavobacteriaceae</taxon>
        <taxon>Winogradskyella</taxon>
    </lineage>
</organism>
<proteinExistence type="predicted"/>
<evidence type="ECO:0000256" key="1">
    <source>
        <dbReference type="ARBA" id="ARBA00022729"/>
    </source>
</evidence>